<dbReference type="GO" id="GO:0002949">
    <property type="term" value="P:tRNA threonylcarbamoyladenosine modification"/>
    <property type="evidence" value="ECO:0007669"/>
    <property type="project" value="InterPro"/>
</dbReference>
<dbReference type="Proteomes" id="UP000008229">
    <property type="component" value="Chromosome"/>
</dbReference>
<evidence type="ECO:0000256" key="5">
    <source>
        <dbReference type="ARBA" id="ARBA00023315"/>
    </source>
</evidence>
<dbReference type="InterPro" id="IPR000905">
    <property type="entry name" value="Gcp-like_dom"/>
</dbReference>
<dbReference type="Gene3D" id="3.30.420.40">
    <property type="match status" value="2"/>
</dbReference>
<keyword evidence="2" id="KW-0808">Transferase</keyword>
<evidence type="ECO:0000256" key="3">
    <source>
        <dbReference type="ARBA" id="ARBA00022694"/>
    </source>
</evidence>
<dbReference type="InterPro" id="IPR017861">
    <property type="entry name" value="KAE1/TsaD"/>
</dbReference>
<organism evidence="8 9">
    <name type="scientific">Conexibacter woesei (strain DSM 14684 / CCUG 47730 / CIP 108061 / JCM 11494 / NBRC 100937 / ID131577)</name>
    <dbReference type="NCBI Taxonomy" id="469383"/>
    <lineage>
        <taxon>Bacteria</taxon>
        <taxon>Bacillati</taxon>
        <taxon>Actinomycetota</taxon>
        <taxon>Thermoleophilia</taxon>
        <taxon>Solirubrobacterales</taxon>
        <taxon>Conexibacteraceae</taxon>
        <taxon>Conexibacter</taxon>
    </lineage>
</organism>
<dbReference type="GO" id="GO:0046872">
    <property type="term" value="F:metal ion binding"/>
    <property type="evidence" value="ECO:0007669"/>
    <property type="project" value="UniProtKB-KW"/>
</dbReference>
<evidence type="ECO:0000256" key="4">
    <source>
        <dbReference type="ARBA" id="ARBA00022723"/>
    </source>
</evidence>
<dbReference type="Pfam" id="PF00814">
    <property type="entry name" value="TsaD"/>
    <property type="match status" value="1"/>
</dbReference>
<dbReference type="eggNOG" id="COG1214">
    <property type="taxonomic scope" value="Bacteria"/>
</dbReference>
<dbReference type="PANTHER" id="PTHR11735:SF11">
    <property type="entry name" value="TRNA THREONYLCARBAMOYLADENOSINE BIOSYNTHESIS PROTEIN TSAB"/>
    <property type="match status" value="1"/>
</dbReference>
<name>D3FBQ2_CONWI</name>
<evidence type="ECO:0000313" key="8">
    <source>
        <dbReference type="EMBL" id="ADB51317.1"/>
    </source>
</evidence>
<dbReference type="NCBIfam" id="TIGR03725">
    <property type="entry name" value="T6A_YeaZ"/>
    <property type="match status" value="1"/>
</dbReference>
<evidence type="ECO:0000259" key="7">
    <source>
        <dbReference type="Pfam" id="PF00814"/>
    </source>
</evidence>
<dbReference type="KEGG" id="cwo:Cwoe_2898"/>
<evidence type="ECO:0000313" key="9">
    <source>
        <dbReference type="Proteomes" id="UP000008229"/>
    </source>
</evidence>
<comment type="catalytic activity">
    <reaction evidence="6">
        <text>L-threonylcarbamoyladenylate + adenosine(37) in tRNA = N(6)-L-threonylcarbamoyladenosine(37) in tRNA + AMP + H(+)</text>
        <dbReference type="Rhea" id="RHEA:37059"/>
        <dbReference type="Rhea" id="RHEA-COMP:10162"/>
        <dbReference type="Rhea" id="RHEA-COMP:10163"/>
        <dbReference type="ChEBI" id="CHEBI:15378"/>
        <dbReference type="ChEBI" id="CHEBI:73682"/>
        <dbReference type="ChEBI" id="CHEBI:74411"/>
        <dbReference type="ChEBI" id="CHEBI:74418"/>
        <dbReference type="ChEBI" id="CHEBI:456215"/>
        <dbReference type="EC" id="2.3.1.234"/>
    </reaction>
</comment>
<reference evidence="9" key="2">
    <citation type="submission" date="2010-01" db="EMBL/GenBank/DDBJ databases">
        <title>The complete genome of Conexibacter woesei DSM 14684.</title>
        <authorList>
            <consortium name="US DOE Joint Genome Institute (JGI-PGF)"/>
            <person name="Lucas S."/>
            <person name="Copeland A."/>
            <person name="Lapidus A."/>
            <person name="Glavina del Rio T."/>
            <person name="Dalin E."/>
            <person name="Tice H."/>
            <person name="Bruce D."/>
            <person name="Goodwin L."/>
            <person name="Pitluck S."/>
            <person name="Kyrpides N."/>
            <person name="Mavromatis K."/>
            <person name="Ivanova N."/>
            <person name="Mikhailova N."/>
            <person name="Chertkov O."/>
            <person name="Brettin T."/>
            <person name="Detter J.C."/>
            <person name="Han C."/>
            <person name="Larimer F."/>
            <person name="Land M."/>
            <person name="Hauser L."/>
            <person name="Markowitz V."/>
            <person name="Cheng J.-F."/>
            <person name="Hugenholtz P."/>
            <person name="Woyke T."/>
            <person name="Wu D."/>
            <person name="Pukall R."/>
            <person name="Steenblock K."/>
            <person name="Schneider S."/>
            <person name="Klenk H.-P."/>
            <person name="Eisen J.A."/>
        </authorList>
    </citation>
    <scope>NUCLEOTIDE SEQUENCE [LARGE SCALE GENOMIC DNA]</scope>
    <source>
        <strain evidence="9">DSM 14684 / CIP 108061 / JCM 11494 / NBRC 100937 / ID131577</strain>
    </source>
</reference>
<dbReference type="EMBL" id="CP001854">
    <property type="protein sequence ID" value="ADB51317.1"/>
    <property type="molecule type" value="Genomic_DNA"/>
</dbReference>
<reference evidence="8 9" key="1">
    <citation type="journal article" date="2010" name="Stand. Genomic Sci.">
        <title>Complete genome sequence of Conexibacter woesei type strain (ID131577).</title>
        <authorList>
            <person name="Pukall R."/>
            <person name="Lapidus A."/>
            <person name="Glavina Del Rio T."/>
            <person name="Copeland A."/>
            <person name="Tice H."/>
            <person name="Cheng J.-F."/>
            <person name="Lucas S."/>
            <person name="Chen F."/>
            <person name="Nolan M."/>
            <person name="Bruce D."/>
            <person name="Goodwin L."/>
            <person name="Pitluck S."/>
            <person name="Mavromatis K."/>
            <person name="Ivanova N."/>
            <person name="Ovchinnikova G."/>
            <person name="Pati A."/>
            <person name="Chen A."/>
            <person name="Palaniappan K."/>
            <person name="Land M."/>
            <person name="Hauser L."/>
            <person name="Chang Y.-J."/>
            <person name="Jeffries C.D."/>
            <person name="Chain P."/>
            <person name="Meincke L."/>
            <person name="Sims D."/>
            <person name="Brettin T."/>
            <person name="Detter J.C."/>
            <person name="Rohde M."/>
            <person name="Goeker M."/>
            <person name="Bristow J."/>
            <person name="Eisen J.A."/>
            <person name="Markowitz V."/>
            <person name="Kyrpides N.C."/>
            <person name="Klenk H.-P."/>
            <person name="Hugenholtz P."/>
        </authorList>
    </citation>
    <scope>NUCLEOTIDE SEQUENCE [LARGE SCALE GENOMIC DNA]</scope>
    <source>
        <strain evidence="9">DSM 14684 / CIP 108061 / JCM 11494 / NBRC 100937 / ID131577</strain>
    </source>
</reference>
<keyword evidence="4" id="KW-0479">Metal-binding</keyword>
<dbReference type="SUPFAM" id="SSF53067">
    <property type="entry name" value="Actin-like ATPase domain"/>
    <property type="match status" value="2"/>
</dbReference>
<dbReference type="InterPro" id="IPR022496">
    <property type="entry name" value="T6A_TsaB"/>
</dbReference>
<proteinExistence type="predicted"/>
<protein>
    <recommendedName>
        <fullName evidence="1">N(6)-L-threonylcarbamoyladenine synthase</fullName>
        <ecNumber evidence="1">2.3.1.234</ecNumber>
    </recommendedName>
</protein>
<accession>D3FBQ2</accession>
<keyword evidence="5" id="KW-0012">Acyltransferase</keyword>
<sequence>MRILAFDTATPATTVALALPDGRTLSRRHDPGPGERPGHQALLLSFAVELLDEAGTDFAALDRLAVGLGPGTFTGLRIGVATARALAQAHDLPLVGVSTLHSLAAGAAGAAPTRQTVLAVLDARRGEAFAAAWPRADAADPAATPLLAPAALTPDVLSDAVAALPAAPLGVGDGALRFREQLEAAGVDVPADGSPLHRVDAVVHCKLGAALEPVAWDAVLPTYLRLPDAELALRRRESERDPST</sequence>
<evidence type="ECO:0000256" key="1">
    <source>
        <dbReference type="ARBA" id="ARBA00012156"/>
    </source>
</evidence>
<evidence type="ECO:0000256" key="6">
    <source>
        <dbReference type="ARBA" id="ARBA00048117"/>
    </source>
</evidence>
<dbReference type="HOGENOM" id="CLU_064886_3_3_11"/>
<dbReference type="PRINTS" id="PR00789">
    <property type="entry name" value="OSIALOPTASE"/>
</dbReference>
<gene>
    <name evidence="8" type="ordered locus">Cwoe_2898</name>
</gene>
<keyword evidence="9" id="KW-1185">Reference proteome</keyword>
<dbReference type="GO" id="GO:0005829">
    <property type="term" value="C:cytosol"/>
    <property type="evidence" value="ECO:0007669"/>
    <property type="project" value="TreeGrafter"/>
</dbReference>
<evidence type="ECO:0000256" key="2">
    <source>
        <dbReference type="ARBA" id="ARBA00022679"/>
    </source>
</evidence>
<dbReference type="AlphaFoldDB" id="D3FBQ2"/>
<keyword evidence="3" id="KW-0819">tRNA processing</keyword>
<dbReference type="RefSeq" id="WP_012934368.1">
    <property type="nucleotide sequence ID" value="NC_013739.1"/>
</dbReference>
<dbReference type="STRING" id="469383.Cwoe_2898"/>
<feature type="domain" description="Gcp-like" evidence="7">
    <location>
        <begin position="39"/>
        <end position="131"/>
    </location>
</feature>
<dbReference type="EC" id="2.3.1.234" evidence="1"/>
<dbReference type="PANTHER" id="PTHR11735">
    <property type="entry name" value="TRNA N6-ADENOSINE THREONYLCARBAMOYLTRANSFERASE"/>
    <property type="match status" value="1"/>
</dbReference>
<keyword evidence="8" id="KW-0378">Hydrolase</keyword>
<dbReference type="GO" id="GO:0008233">
    <property type="term" value="F:peptidase activity"/>
    <property type="evidence" value="ECO:0007669"/>
    <property type="project" value="UniProtKB-KW"/>
</dbReference>
<keyword evidence="8" id="KW-0645">Protease</keyword>
<dbReference type="OrthoDB" id="9809995at2"/>
<dbReference type="GO" id="GO:0061711">
    <property type="term" value="F:tRNA N(6)-L-threonylcarbamoyladenine synthase activity"/>
    <property type="evidence" value="ECO:0007669"/>
    <property type="project" value="UniProtKB-EC"/>
</dbReference>
<dbReference type="GO" id="GO:0006508">
    <property type="term" value="P:proteolysis"/>
    <property type="evidence" value="ECO:0007669"/>
    <property type="project" value="UniProtKB-KW"/>
</dbReference>
<dbReference type="InterPro" id="IPR043129">
    <property type="entry name" value="ATPase_NBD"/>
</dbReference>